<accession>A0AAJ0FRR8</accession>
<dbReference type="Proteomes" id="UP001244011">
    <property type="component" value="Unassembled WGS sequence"/>
</dbReference>
<comment type="caution">
    <text evidence="3">The sequence shown here is derived from an EMBL/GenBank/DDBJ whole genome shotgun (WGS) entry which is preliminary data.</text>
</comment>
<feature type="compositionally biased region" description="Polar residues" evidence="1">
    <location>
        <begin position="206"/>
        <end position="219"/>
    </location>
</feature>
<evidence type="ECO:0000313" key="3">
    <source>
        <dbReference type="EMBL" id="KAK1772709.1"/>
    </source>
</evidence>
<dbReference type="PROSITE" id="PS50132">
    <property type="entry name" value="RGS"/>
    <property type="match status" value="1"/>
</dbReference>
<dbReference type="PANTHER" id="PTHR10845:SF267">
    <property type="entry name" value="REGULATOR OF G PROTEIN SIGNALING DOMAIN PROTEIN (AFU_ORTHOLOGUE AFUA_6G06860)"/>
    <property type="match status" value="1"/>
</dbReference>
<feature type="region of interest" description="Disordered" evidence="1">
    <location>
        <begin position="158"/>
        <end position="336"/>
    </location>
</feature>
<dbReference type="RefSeq" id="XP_060288922.1">
    <property type="nucleotide sequence ID" value="XM_060425777.1"/>
</dbReference>
<feature type="domain" description="RGS" evidence="2">
    <location>
        <begin position="42"/>
        <end position="153"/>
    </location>
</feature>
<dbReference type="InterPro" id="IPR016137">
    <property type="entry name" value="RGS"/>
</dbReference>
<gene>
    <name evidence="3" type="ORF">QBC33DRAFT_510548</name>
</gene>
<dbReference type="InterPro" id="IPR044926">
    <property type="entry name" value="RGS_subdomain_2"/>
</dbReference>
<reference evidence="3" key="1">
    <citation type="submission" date="2023-06" db="EMBL/GenBank/DDBJ databases">
        <title>Genome-scale phylogeny and comparative genomics of the fungal order Sordariales.</title>
        <authorList>
            <consortium name="Lawrence Berkeley National Laboratory"/>
            <person name="Hensen N."/>
            <person name="Bonometti L."/>
            <person name="Westerberg I."/>
            <person name="Brannstrom I.O."/>
            <person name="Guillou S."/>
            <person name="Cros-Aarteil S."/>
            <person name="Calhoun S."/>
            <person name="Haridas S."/>
            <person name="Kuo A."/>
            <person name="Mondo S."/>
            <person name="Pangilinan J."/>
            <person name="Riley R."/>
            <person name="Labutti K."/>
            <person name="Andreopoulos B."/>
            <person name="Lipzen A."/>
            <person name="Chen C."/>
            <person name="Yanf M."/>
            <person name="Daum C."/>
            <person name="Ng V."/>
            <person name="Clum A."/>
            <person name="Steindorff A."/>
            <person name="Ohm R."/>
            <person name="Martin F."/>
            <person name="Silar P."/>
            <person name="Natvig D."/>
            <person name="Lalanne C."/>
            <person name="Gautier V."/>
            <person name="Ament-Velasquez S.L."/>
            <person name="Kruys A."/>
            <person name="Hutchinson M.I."/>
            <person name="Powell A.J."/>
            <person name="Barry K."/>
            <person name="Miller A.N."/>
            <person name="Grigoriev I.V."/>
            <person name="Debuchy R."/>
            <person name="Gladieux P."/>
            <person name="Thoren M.H."/>
            <person name="Johannesson H."/>
        </authorList>
    </citation>
    <scope>NUCLEOTIDE SEQUENCE</scope>
    <source>
        <strain evidence="3">8032-3</strain>
    </source>
</reference>
<name>A0AAJ0FRR8_9PEZI</name>
<sequence>MTSSRPASLALYQISSSTYISPPSLQDILSNTAPPPWSLAAFMAFLSQNHCLETLEFTMDAERYRAAHSEILTGDPAKMRDGNDHVCTLWQKLMNAYILPCGPRELNIPSPVRDRLLGLPATSTPPDPSELDDAVRIVYELMNDSVLVPFLQAVAPHNEHQGHDEKEAHDSRQRRSILRGPKDSTSSSDDSSRSPKAHFLPLFGLSRSNEPGSQSSPSTDAAELGLSDDCGSVGSPHNEPVTPPTTPPTPDWNAAGPLQRAISAHNSGWKKVGQKLGINRKSRGKRQSTSVTSGVPDPDVGRSGTSSSGGGGGNDGAHETGAQPSRTVVSTWEEPHPGVPIRMDGYVAGGNHSGGGIRGGMAAKGYGPYARGKPSVVRRRSRHRVRSVVVKPLEIPTRVQEEPKIRSAPLPNSPMLTLGETLVLTPLGFERSAALGGGWGSEAGSDATTMRMSTEDLVMVERDKAALSPVPSLSFTDFSNFTGAADDHADRRSVFDPLTVFGSEDYGDACVPDGGDMYGWNAEFERTLQQGYTVGPCDVRRSSGLGRGLMERVLSFGGPHREIHSTE</sequence>
<dbReference type="SMART" id="SM00315">
    <property type="entry name" value="RGS"/>
    <property type="match status" value="1"/>
</dbReference>
<feature type="compositionally biased region" description="Pro residues" evidence="1">
    <location>
        <begin position="241"/>
        <end position="250"/>
    </location>
</feature>
<dbReference type="InterPro" id="IPR036305">
    <property type="entry name" value="RGS_sf"/>
</dbReference>
<dbReference type="PANTHER" id="PTHR10845">
    <property type="entry name" value="REGULATOR OF G PROTEIN SIGNALING"/>
    <property type="match status" value="1"/>
</dbReference>
<dbReference type="AlphaFoldDB" id="A0AAJ0FRR8"/>
<protein>
    <recommendedName>
        <fullName evidence="2">RGS domain-containing protein</fullName>
    </recommendedName>
</protein>
<feature type="compositionally biased region" description="Basic and acidic residues" evidence="1">
    <location>
        <begin position="158"/>
        <end position="173"/>
    </location>
</feature>
<dbReference type="Gene3D" id="1.10.167.10">
    <property type="entry name" value="Regulator of G-protein Signalling 4, domain 2"/>
    <property type="match status" value="1"/>
</dbReference>
<organism evidence="3 4">
    <name type="scientific">Phialemonium atrogriseum</name>
    <dbReference type="NCBI Taxonomy" id="1093897"/>
    <lineage>
        <taxon>Eukaryota</taxon>
        <taxon>Fungi</taxon>
        <taxon>Dikarya</taxon>
        <taxon>Ascomycota</taxon>
        <taxon>Pezizomycotina</taxon>
        <taxon>Sordariomycetes</taxon>
        <taxon>Sordariomycetidae</taxon>
        <taxon>Cephalothecales</taxon>
        <taxon>Cephalothecaceae</taxon>
        <taxon>Phialemonium</taxon>
    </lineage>
</organism>
<dbReference type="GeneID" id="85308964"/>
<keyword evidence="4" id="KW-1185">Reference proteome</keyword>
<evidence type="ECO:0000313" key="4">
    <source>
        <dbReference type="Proteomes" id="UP001244011"/>
    </source>
</evidence>
<evidence type="ECO:0000256" key="1">
    <source>
        <dbReference type="SAM" id="MobiDB-lite"/>
    </source>
</evidence>
<dbReference type="SUPFAM" id="SSF48097">
    <property type="entry name" value="Regulator of G-protein signaling, RGS"/>
    <property type="match status" value="1"/>
</dbReference>
<proteinExistence type="predicted"/>
<evidence type="ECO:0000259" key="2">
    <source>
        <dbReference type="PROSITE" id="PS50132"/>
    </source>
</evidence>
<dbReference type="CDD" id="cd07440">
    <property type="entry name" value="RGS"/>
    <property type="match status" value="1"/>
</dbReference>
<dbReference type="Pfam" id="PF00615">
    <property type="entry name" value="RGS"/>
    <property type="match status" value="1"/>
</dbReference>
<dbReference type="EMBL" id="MU838997">
    <property type="protein sequence ID" value="KAK1772709.1"/>
    <property type="molecule type" value="Genomic_DNA"/>
</dbReference>